<dbReference type="InterPro" id="IPR003451">
    <property type="entry name" value="LytB/IspH"/>
</dbReference>
<comment type="caution">
    <text evidence="6">The sequence shown here is derived from an EMBL/GenBank/DDBJ whole genome shotgun (WGS) entry which is preliminary data.</text>
</comment>
<proteinExistence type="predicted"/>
<comment type="cofactor">
    <cofactor evidence="1">
        <name>[4Fe-4S] cluster</name>
        <dbReference type="ChEBI" id="CHEBI:49883"/>
    </cofactor>
</comment>
<evidence type="ECO:0000256" key="2">
    <source>
        <dbReference type="ARBA" id="ARBA00022485"/>
    </source>
</evidence>
<keyword evidence="4" id="KW-0408">Iron</keyword>
<dbReference type="GO" id="GO:0019288">
    <property type="term" value="P:isopentenyl diphosphate biosynthetic process, methylerythritol 4-phosphate pathway"/>
    <property type="evidence" value="ECO:0007669"/>
    <property type="project" value="InterPro"/>
</dbReference>
<accession>W1XRX6</accession>
<feature type="non-terminal residue" evidence="6">
    <location>
        <position position="1"/>
    </location>
</feature>
<organism evidence="6">
    <name type="scientific">human gut metagenome</name>
    <dbReference type="NCBI Taxonomy" id="408170"/>
    <lineage>
        <taxon>unclassified sequences</taxon>
        <taxon>metagenomes</taxon>
        <taxon>organismal metagenomes</taxon>
    </lineage>
</organism>
<dbReference type="AlphaFoldDB" id="W1XRX6"/>
<name>W1XRX6_9ZZZZ</name>
<dbReference type="GO" id="GO:0050992">
    <property type="term" value="P:dimethylallyl diphosphate biosynthetic process"/>
    <property type="evidence" value="ECO:0007669"/>
    <property type="project" value="InterPro"/>
</dbReference>
<keyword evidence="2" id="KW-0004">4Fe-4S</keyword>
<dbReference type="GO" id="GO:0051539">
    <property type="term" value="F:4 iron, 4 sulfur cluster binding"/>
    <property type="evidence" value="ECO:0007669"/>
    <property type="project" value="UniProtKB-KW"/>
</dbReference>
<dbReference type="EMBL" id="AZMM01012439">
    <property type="protein sequence ID" value="ETJ33113.1"/>
    <property type="molecule type" value="Genomic_DNA"/>
</dbReference>
<keyword evidence="3" id="KW-0479">Metal-binding</keyword>
<dbReference type="GO" id="GO:0046872">
    <property type="term" value="F:metal ion binding"/>
    <property type="evidence" value="ECO:0007669"/>
    <property type="project" value="UniProtKB-KW"/>
</dbReference>
<dbReference type="Gene3D" id="3.40.1010.20">
    <property type="entry name" value="4-hydroxy-3-methylbut-2-enyl diphosphate reductase, catalytic domain"/>
    <property type="match status" value="1"/>
</dbReference>
<reference evidence="6" key="1">
    <citation type="submission" date="2013-12" db="EMBL/GenBank/DDBJ databases">
        <title>A Varibaculum cambriense genome reconstructed from a premature infant gut community with otherwise low bacterial novelty that shifts toward anaerobic metabolism during the third week of life.</title>
        <authorList>
            <person name="Brown C.T."/>
            <person name="Sharon I."/>
            <person name="Thomas B.C."/>
            <person name="Castelle C.J."/>
            <person name="Morowitz M.J."/>
            <person name="Banfield J.F."/>
        </authorList>
    </citation>
    <scope>NUCLEOTIDE SEQUENCE</scope>
</reference>
<protein>
    <submittedName>
        <fullName evidence="6">4-hydroxy-3-methylbut-2-enyl diphosphate reductase</fullName>
    </submittedName>
</protein>
<evidence type="ECO:0000256" key="4">
    <source>
        <dbReference type="ARBA" id="ARBA00023004"/>
    </source>
</evidence>
<evidence type="ECO:0000256" key="1">
    <source>
        <dbReference type="ARBA" id="ARBA00001966"/>
    </source>
</evidence>
<evidence type="ECO:0000256" key="3">
    <source>
        <dbReference type="ARBA" id="ARBA00022723"/>
    </source>
</evidence>
<evidence type="ECO:0000313" key="6">
    <source>
        <dbReference type="EMBL" id="ETJ33113.1"/>
    </source>
</evidence>
<keyword evidence="5" id="KW-0411">Iron-sulfur</keyword>
<dbReference type="GO" id="GO:0051745">
    <property type="term" value="F:4-hydroxy-3-methylbut-2-enyl diphosphate reductase activity"/>
    <property type="evidence" value="ECO:0007669"/>
    <property type="project" value="InterPro"/>
</dbReference>
<sequence>EELKNYKSIGITAGASTPDWIISEVIEFLESI</sequence>
<dbReference type="Pfam" id="PF02401">
    <property type="entry name" value="LYTB"/>
    <property type="match status" value="1"/>
</dbReference>
<gene>
    <name evidence="6" type="ORF">Q604_UNBC12439G0002</name>
</gene>
<evidence type="ECO:0000256" key="5">
    <source>
        <dbReference type="ARBA" id="ARBA00023014"/>
    </source>
</evidence>